<reference evidence="1" key="1">
    <citation type="submission" date="2023-07" db="EMBL/GenBank/DDBJ databases">
        <authorList>
            <person name="Stuckert A."/>
        </authorList>
    </citation>
    <scope>NUCLEOTIDE SEQUENCE</scope>
</reference>
<sequence length="70" mass="8076">MDQAEKNGFDIRITEQPVCACVPLDFPLTLCCKAQGPTLLYYQWFMQSEEPFFLAGMVHPLLLRNQSLHM</sequence>
<gene>
    <name evidence="1" type="ORF">RIMI_LOCUS14836842</name>
</gene>
<dbReference type="Proteomes" id="UP001176940">
    <property type="component" value="Unassembled WGS sequence"/>
</dbReference>
<evidence type="ECO:0000313" key="1">
    <source>
        <dbReference type="EMBL" id="CAJ0954752.1"/>
    </source>
</evidence>
<dbReference type="EMBL" id="CAUEEQ010038952">
    <property type="protein sequence ID" value="CAJ0954752.1"/>
    <property type="molecule type" value="Genomic_DNA"/>
</dbReference>
<organism evidence="1 2">
    <name type="scientific">Ranitomeya imitator</name>
    <name type="common">mimic poison frog</name>
    <dbReference type="NCBI Taxonomy" id="111125"/>
    <lineage>
        <taxon>Eukaryota</taxon>
        <taxon>Metazoa</taxon>
        <taxon>Chordata</taxon>
        <taxon>Craniata</taxon>
        <taxon>Vertebrata</taxon>
        <taxon>Euteleostomi</taxon>
        <taxon>Amphibia</taxon>
        <taxon>Batrachia</taxon>
        <taxon>Anura</taxon>
        <taxon>Neobatrachia</taxon>
        <taxon>Hyloidea</taxon>
        <taxon>Dendrobatidae</taxon>
        <taxon>Dendrobatinae</taxon>
        <taxon>Ranitomeya</taxon>
    </lineage>
</organism>
<comment type="caution">
    <text evidence="1">The sequence shown here is derived from an EMBL/GenBank/DDBJ whole genome shotgun (WGS) entry which is preliminary data.</text>
</comment>
<keyword evidence="2" id="KW-1185">Reference proteome</keyword>
<accession>A0ABN9LZ49</accession>
<evidence type="ECO:0000313" key="2">
    <source>
        <dbReference type="Proteomes" id="UP001176940"/>
    </source>
</evidence>
<protein>
    <submittedName>
        <fullName evidence="1">Uncharacterized protein</fullName>
    </submittedName>
</protein>
<name>A0ABN9LZ49_9NEOB</name>
<proteinExistence type="predicted"/>